<proteinExistence type="predicted"/>
<name>A0A0J1FVW1_9FIRM</name>
<dbReference type="PROSITE" id="PS51192">
    <property type="entry name" value="HELICASE_ATP_BIND_1"/>
    <property type="match status" value="1"/>
</dbReference>
<dbReference type="Proteomes" id="UP000036356">
    <property type="component" value="Unassembled WGS sequence"/>
</dbReference>
<dbReference type="EMBL" id="LDZY01000002">
    <property type="protein sequence ID" value="KLU67549.1"/>
    <property type="molecule type" value="Genomic_DNA"/>
</dbReference>
<dbReference type="InterPro" id="IPR027417">
    <property type="entry name" value="P-loop_NTPase"/>
</dbReference>
<evidence type="ECO:0000313" key="3">
    <source>
        <dbReference type="Proteomes" id="UP000036356"/>
    </source>
</evidence>
<evidence type="ECO:0000313" key="2">
    <source>
        <dbReference type="EMBL" id="KLU67549.1"/>
    </source>
</evidence>
<reference evidence="2 3" key="1">
    <citation type="submission" date="2015-06" db="EMBL/GenBank/DDBJ databases">
        <title>Draft genome of the moderately acidophilic sulfate reducer Candidatus Desulfosporosinus acididurans strain M1.</title>
        <authorList>
            <person name="Poehlein A."/>
            <person name="Petzsch P."/>
            <person name="Johnson B.D."/>
            <person name="Schloemann M."/>
            <person name="Daniel R."/>
            <person name="Muehling M."/>
        </authorList>
    </citation>
    <scope>NUCLEOTIDE SEQUENCE [LARGE SCALE GENOMIC DNA]</scope>
    <source>
        <strain evidence="2 3">M1</strain>
    </source>
</reference>
<dbReference type="SMART" id="SM00487">
    <property type="entry name" value="DEXDc"/>
    <property type="match status" value="1"/>
</dbReference>
<dbReference type="InterPro" id="IPR014001">
    <property type="entry name" value="Helicase_ATP-bd"/>
</dbReference>
<dbReference type="InterPro" id="IPR006935">
    <property type="entry name" value="Helicase/UvrB_N"/>
</dbReference>
<comment type="caution">
    <text evidence="2">The sequence shown here is derived from an EMBL/GenBank/DDBJ whole genome shotgun (WGS) entry which is preliminary data.</text>
</comment>
<feature type="domain" description="Helicase ATP-binding" evidence="1">
    <location>
        <begin position="11"/>
        <end position="139"/>
    </location>
</feature>
<dbReference type="GO" id="GO:0016787">
    <property type="term" value="F:hydrolase activity"/>
    <property type="evidence" value="ECO:0007669"/>
    <property type="project" value="InterPro"/>
</dbReference>
<dbReference type="SUPFAM" id="SSF52540">
    <property type="entry name" value="P-loop containing nucleoside triphosphate hydrolases"/>
    <property type="match status" value="1"/>
</dbReference>
<protein>
    <submittedName>
        <fullName evidence="2">Type III restriction enzyme, res subunit</fullName>
    </submittedName>
</protein>
<dbReference type="GO" id="GO:0003677">
    <property type="term" value="F:DNA binding"/>
    <property type="evidence" value="ECO:0007669"/>
    <property type="project" value="InterPro"/>
</dbReference>
<organism evidence="2 3">
    <name type="scientific">Desulfosporosinus acididurans</name>
    <dbReference type="NCBI Taxonomy" id="476652"/>
    <lineage>
        <taxon>Bacteria</taxon>
        <taxon>Bacillati</taxon>
        <taxon>Bacillota</taxon>
        <taxon>Clostridia</taxon>
        <taxon>Eubacteriales</taxon>
        <taxon>Desulfitobacteriaceae</taxon>
        <taxon>Desulfosporosinus</taxon>
    </lineage>
</organism>
<sequence length="500" mass="58799">MVGEVITSEEIDIWKKGDYILIEAQTGRGKTFFVRTRLHTKALDAKQKILMLSPRSALKRQNELAFQNQTVKKIDFMNYQQLEQMILNHEPIQHYDYIVADECHYIFSDSPFNRCTELTWKWLKSQKDAIRIFMSATISFVRQFMEYREKIDYRYYQLDANYDYIHKLYFYETDEAMKKVLSELPEGEKAIYFSGTGKSYTLSKEFQDAKFYCSRYNKSFYKFADKEIEKEIDEEVKDLSCRILCTTSVLDSGVNIVDKAIKHIIVDIFDLDTIVQCVGRRRVTYDDNDDNNDKVCIYIKNQNGRMMNTIRNRYSSAMEQANYLQNNGSIAFAKKYAKRQISEIVDPVVTKDESGTEKIEYRLNEMKYFKYLFALKDIGSCRKDKSLYMTKVKYLFGIFEGFGEEKVAKLEDEYDSATLNNVLKDFVGVNLFSEQQQRLKEALMKNSYGITQRDLRGNKTMKIGTVNSIIQENKLPYIVQSLTARDNKGKQKRCWIINKV</sequence>
<dbReference type="Pfam" id="PF04851">
    <property type="entry name" value="ResIII"/>
    <property type="match status" value="1"/>
</dbReference>
<gene>
    <name evidence="2" type="ORF">DEAC_c07630</name>
</gene>
<accession>A0A0J1FVW1</accession>
<dbReference type="AlphaFoldDB" id="A0A0J1FVW1"/>
<dbReference type="STRING" id="476652.DEAC_c07630"/>
<dbReference type="PATRIC" id="fig|476652.3.peg.781"/>
<dbReference type="Gene3D" id="3.40.50.300">
    <property type="entry name" value="P-loop containing nucleotide triphosphate hydrolases"/>
    <property type="match status" value="2"/>
</dbReference>
<dbReference type="GO" id="GO:0005524">
    <property type="term" value="F:ATP binding"/>
    <property type="evidence" value="ECO:0007669"/>
    <property type="project" value="InterPro"/>
</dbReference>
<evidence type="ECO:0000259" key="1">
    <source>
        <dbReference type="PROSITE" id="PS51192"/>
    </source>
</evidence>
<keyword evidence="3" id="KW-1185">Reference proteome</keyword>